<dbReference type="EMBL" id="SBHS01000055">
    <property type="protein sequence ID" value="TWU70989.1"/>
    <property type="molecule type" value="Genomic_DNA"/>
</dbReference>
<accession>A0A5C6G1E6</accession>
<comment type="caution">
    <text evidence="2">The sequence shown here is derived from an EMBL/GenBank/DDBJ whole genome shotgun (WGS) entry which is preliminary data.</text>
</comment>
<sequence length="229" mass="25206">MGEDLQTLFELARMCLNAPSLQSHFGKNENIHIQQTPITRRDRIVVLPTTSNRDFYSRQSFSKSDSLQLLEAFSSTSFSLASENSSSTRGVVAADAISGDTDLTDQVSGRLTPSRDRSAATRPVDSDGFGLRRCLLELPMSSCLDAGRLLLVVSTLMGLSGSWLRSHFRHFPALHLFSGHLCKRPLNMAWMFSDVSAMRGESSVRTHRPKSLGSHVSSAWGSQVVNMSN</sequence>
<organism evidence="2 3">
    <name type="scientific">Metarhizium rileyi (strain RCEF 4871)</name>
    <name type="common">Nomuraea rileyi</name>
    <dbReference type="NCBI Taxonomy" id="1649241"/>
    <lineage>
        <taxon>Eukaryota</taxon>
        <taxon>Fungi</taxon>
        <taxon>Dikarya</taxon>
        <taxon>Ascomycota</taxon>
        <taxon>Pezizomycotina</taxon>
        <taxon>Sordariomycetes</taxon>
        <taxon>Hypocreomycetidae</taxon>
        <taxon>Hypocreales</taxon>
        <taxon>Clavicipitaceae</taxon>
        <taxon>Metarhizium</taxon>
    </lineage>
</organism>
<dbReference type="AlphaFoldDB" id="A0A5C6G1E6"/>
<name>A0A5C6G1E6_METRR</name>
<dbReference type="Proteomes" id="UP000317257">
    <property type="component" value="Unassembled WGS sequence"/>
</dbReference>
<evidence type="ECO:0000313" key="3">
    <source>
        <dbReference type="Proteomes" id="UP000317257"/>
    </source>
</evidence>
<feature type="region of interest" description="Disordered" evidence="1">
    <location>
        <begin position="104"/>
        <end position="124"/>
    </location>
</feature>
<gene>
    <name evidence="2" type="ORF">ED733_000630</name>
</gene>
<reference evidence="3" key="1">
    <citation type="submission" date="2018-12" db="EMBL/GenBank/DDBJ databases">
        <title>The complete genome of Metarhizium rileyi, a key fungal pathogen of Lepidoptera.</title>
        <authorList>
            <person name="Binneck E."/>
            <person name="Lastra C.C.L."/>
            <person name="Sosa-Gomez D.R."/>
        </authorList>
    </citation>
    <scope>NUCLEOTIDE SEQUENCE [LARGE SCALE GENOMIC DNA]</scope>
    <source>
        <strain evidence="3">Cep018-CH2</strain>
    </source>
</reference>
<protein>
    <submittedName>
        <fullName evidence="2">Uncharacterized protein</fullName>
    </submittedName>
</protein>
<evidence type="ECO:0000313" key="2">
    <source>
        <dbReference type="EMBL" id="TWU70989.1"/>
    </source>
</evidence>
<evidence type="ECO:0000256" key="1">
    <source>
        <dbReference type="SAM" id="MobiDB-lite"/>
    </source>
</evidence>
<proteinExistence type="predicted"/>